<dbReference type="Pfam" id="PF07635">
    <property type="entry name" value="PSCyt1"/>
    <property type="match status" value="1"/>
</dbReference>
<evidence type="ECO:0000259" key="2">
    <source>
        <dbReference type="Pfam" id="PF07583"/>
    </source>
</evidence>
<evidence type="ECO:0000313" key="5">
    <source>
        <dbReference type="EMBL" id="TWU48145.1"/>
    </source>
</evidence>
<organism evidence="5 6">
    <name type="scientific">Rubripirellula reticaptiva</name>
    <dbReference type="NCBI Taxonomy" id="2528013"/>
    <lineage>
        <taxon>Bacteria</taxon>
        <taxon>Pseudomonadati</taxon>
        <taxon>Planctomycetota</taxon>
        <taxon>Planctomycetia</taxon>
        <taxon>Pirellulales</taxon>
        <taxon>Pirellulaceae</taxon>
        <taxon>Rubripirellula</taxon>
    </lineage>
</organism>
<dbReference type="GO" id="GO:0020037">
    <property type="term" value="F:heme binding"/>
    <property type="evidence" value="ECO:0007669"/>
    <property type="project" value="InterPro"/>
</dbReference>
<feature type="coiled-coil region" evidence="1">
    <location>
        <begin position="418"/>
        <end position="445"/>
    </location>
</feature>
<comment type="caution">
    <text evidence="5">The sequence shown here is derived from an EMBL/GenBank/DDBJ whole genome shotgun (WGS) entry which is preliminary data.</text>
</comment>
<dbReference type="EMBL" id="SJPX01000005">
    <property type="protein sequence ID" value="TWU48145.1"/>
    <property type="molecule type" value="Genomic_DNA"/>
</dbReference>
<dbReference type="InterPro" id="IPR022655">
    <property type="entry name" value="DUF1553"/>
</dbReference>
<protein>
    <submittedName>
        <fullName evidence="5">Planctomycete cytochrome C</fullName>
    </submittedName>
</protein>
<sequence>MLLAIHWKRGGYPLRLLVVITGSLIWLPMNKRFTELIQNMALKFRPQCFVWLIVVTQIASIGFAEEHAFSFSDDVRPILSNHCFACHGPDETHREADVRLDVPGEVDLDEVLARIQSDDPDRMMPPPEMNKPLSPGQIKTLSGWLESGAQYQQHWSFVPPTIPVVPPLASQALPPGSPSGDWDSSVIDRFVLAQIAKKNKVASPPADRRNLIRRLSIDLTGLPPSIDDIDAFLADDSEDAYAKLVDRLMASPHYGEHMARYWLDLVRFADTNGLHHDHYREMTPYRDWVIRAFNENLPFDDFAKFQVAGDLFPDPTTDQLIASGFNRLHLIIDVGTALPEESFFRNVVDQVTAVGTAFMGLTVQCAVCHDHKYDPITQRDFYQLYAFYNNFDGEPETGRRGTSDFKRGLQSPYLDLPTDEQAAELQRLDKMIAELEKQEPKAAKKDLDDANRERDALTLQIPATLVMKERQEVRPAHILIRGAYDQPGDEVVRATPGFLPPMKPTDGPPTRMDLADWLTDPGNPLMSRVTVNRFWQQFLGVGLVKTAEDFGAQGQPPSHPELLDHLATEFLESSWNVKSLVRSIVMSATYRQASSASPESFRDDPENRLLTRGSRFRLDAEVIRDQLLSVSGLLNLEMNGKSVKVPQPAGLWKTVAMPSSYPSTFVADEGDKIYRRSIYTFWKRGMPPPQMTIFDAPSRESCIARRERTNTPLQALLLMNEKQYFSAAMKLAYSLQARTDLSVVDRIALAYESTTSLPPDDAALGVLAEAHAQFHESYAADPDAALAMIAGSETAEVQAVKDPAAQIDLAAMTMIVHSIFNLDRVKTHE</sequence>
<dbReference type="SUPFAM" id="SSF46626">
    <property type="entry name" value="Cytochrome c"/>
    <property type="match status" value="1"/>
</dbReference>
<accession>A0A5C6EI85</accession>
<keyword evidence="6" id="KW-1185">Reference proteome</keyword>
<keyword evidence="1" id="KW-0175">Coiled coil</keyword>
<dbReference type="PANTHER" id="PTHR35889">
    <property type="entry name" value="CYCLOINULO-OLIGOSACCHARIDE FRUCTANOTRANSFERASE-RELATED"/>
    <property type="match status" value="1"/>
</dbReference>
<gene>
    <name evidence="5" type="ORF">Poly59_49910</name>
</gene>
<feature type="domain" description="DUF1549" evidence="2">
    <location>
        <begin position="187"/>
        <end position="391"/>
    </location>
</feature>
<feature type="domain" description="Cytochrome C Planctomycete-type" evidence="4">
    <location>
        <begin position="83"/>
        <end position="128"/>
    </location>
</feature>
<evidence type="ECO:0000313" key="6">
    <source>
        <dbReference type="Proteomes" id="UP000317977"/>
    </source>
</evidence>
<dbReference type="Pfam" id="PF07583">
    <property type="entry name" value="PSCyt2"/>
    <property type="match status" value="1"/>
</dbReference>
<proteinExistence type="predicted"/>
<dbReference type="GO" id="GO:0009055">
    <property type="term" value="F:electron transfer activity"/>
    <property type="evidence" value="ECO:0007669"/>
    <property type="project" value="InterPro"/>
</dbReference>
<feature type="domain" description="DUF1553" evidence="3">
    <location>
        <begin position="510"/>
        <end position="767"/>
    </location>
</feature>
<evidence type="ECO:0000259" key="4">
    <source>
        <dbReference type="Pfam" id="PF07635"/>
    </source>
</evidence>
<dbReference type="PANTHER" id="PTHR35889:SF3">
    <property type="entry name" value="F-BOX DOMAIN-CONTAINING PROTEIN"/>
    <property type="match status" value="1"/>
</dbReference>
<dbReference type="RefSeq" id="WP_246151888.1">
    <property type="nucleotide sequence ID" value="NZ_SJPX01000005.1"/>
</dbReference>
<evidence type="ECO:0000256" key="1">
    <source>
        <dbReference type="SAM" id="Coils"/>
    </source>
</evidence>
<dbReference type="InterPro" id="IPR036909">
    <property type="entry name" value="Cyt_c-like_dom_sf"/>
</dbReference>
<dbReference type="AlphaFoldDB" id="A0A5C6EI85"/>
<reference evidence="5 6" key="1">
    <citation type="submission" date="2019-02" db="EMBL/GenBank/DDBJ databases">
        <title>Deep-cultivation of Planctomycetes and their phenomic and genomic characterization uncovers novel biology.</title>
        <authorList>
            <person name="Wiegand S."/>
            <person name="Jogler M."/>
            <person name="Boedeker C."/>
            <person name="Pinto D."/>
            <person name="Vollmers J."/>
            <person name="Rivas-Marin E."/>
            <person name="Kohn T."/>
            <person name="Peeters S.H."/>
            <person name="Heuer A."/>
            <person name="Rast P."/>
            <person name="Oberbeckmann S."/>
            <person name="Bunk B."/>
            <person name="Jeske O."/>
            <person name="Meyerdierks A."/>
            <person name="Storesund J.E."/>
            <person name="Kallscheuer N."/>
            <person name="Luecker S."/>
            <person name="Lage O.M."/>
            <person name="Pohl T."/>
            <person name="Merkel B.J."/>
            <person name="Hornburger P."/>
            <person name="Mueller R.-W."/>
            <person name="Bruemmer F."/>
            <person name="Labrenz M."/>
            <person name="Spormann A.M."/>
            <person name="Op Den Camp H."/>
            <person name="Overmann J."/>
            <person name="Amann R."/>
            <person name="Jetten M.S.M."/>
            <person name="Mascher T."/>
            <person name="Medema M.H."/>
            <person name="Devos D.P."/>
            <person name="Kaster A.-K."/>
            <person name="Ovreas L."/>
            <person name="Rohde M."/>
            <person name="Galperin M.Y."/>
            <person name="Jogler C."/>
        </authorList>
    </citation>
    <scope>NUCLEOTIDE SEQUENCE [LARGE SCALE GENOMIC DNA]</scope>
    <source>
        <strain evidence="5 6">Poly59</strain>
    </source>
</reference>
<name>A0A5C6EI85_9BACT</name>
<evidence type="ECO:0000259" key="3">
    <source>
        <dbReference type="Pfam" id="PF07587"/>
    </source>
</evidence>
<dbReference type="InterPro" id="IPR011444">
    <property type="entry name" value="DUF1549"/>
</dbReference>
<dbReference type="Proteomes" id="UP000317977">
    <property type="component" value="Unassembled WGS sequence"/>
</dbReference>
<dbReference type="InterPro" id="IPR011429">
    <property type="entry name" value="Cyt_c_Planctomycete-type"/>
</dbReference>
<dbReference type="Pfam" id="PF07587">
    <property type="entry name" value="PSD1"/>
    <property type="match status" value="1"/>
</dbReference>